<dbReference type="Gene3D" id="3.20.20.70">
    <property type="entry name" value="Aldolase class I"/>
    <property type="match status" value="1"/>
</dbReference>
<accession>A0A381PC35</accession>
<dbReference type="SMART" id="SM01130">
    <property type="entry name" value="DHDPS"/>
    <property type="match status" value="1"/>
</dbReference>
<protein>
    <recommendedName>
        <fullName evidence="3">Dihydrodipicolinate synthase family protein</fullName>
    </recommendedName>
</protein>
<sequence length="347" mass="38987">MKNKYTRRDSLKLMGSAVVGSQLVRGAQPLDAQTDGVRAVRAVSVDEDMRGIFVIMSTPYTESGAVHYDDLAFQVEWLDRAGAHGLVWPQNSSDYPRLTTEEIRRGFEVLTEANRGRSLTLVLGVQQDSTPEMVAQATFAEGLEPDMMIAMPPKVGDSLEDYREYYSALAEVTSRPIMIQTSPNRPGLEFKTDFIKELADQYPNLGYVKEEVQPVFERIQALVGQPQIKRVYSAMRGRYFAYDLRLGVDGLVSGMAMYAEVFAQMWAASREGDWDAVRDIHGKLLVMLTCETEIPGAGRYLLQRRGIFTTAAQRGRNYTLSQVEIDEIEHNLRGLEPYLIRVPSRGA</sequence>
<dbReference type="PANTHER" id="PTHR12128:SF66">
    <property type="entry name" value="4-HYDROXY-2-OXOGLUTARATE ALDOLASE, MITOCHONDRIAL"/>
    <property type="match status" value="1"/>
</dbReference>
<gene>
    <name evidence="2" type="ORF">METZ01_LOCUS17399</name>
</gene>
<evidence type="ECO:0008006" key="3">
    <source>
        <dbReference type="Google" id="ProtNLM"/>
    </source>
</evidence>
<dbReference type="CDD" id="cd00408">
    <property type="entry name" value="DHDPS-like"/>
    <property type="match status" value="1"/>
</dbReference>
<proteinExistence type="predicted"/>
<dbReference type="PANTHER" id="PTHR12128">
    <property type="entry name" value="DIHYDRODIPICOLINATE SYNTHASE"/>
    <property type="match status" value="1"/>
</dbReference>
<keyword evidence="1" id="KW-0456">Lyase</keyword>
<dbReference type="InterPro" id="IPR002220">
    <property type="entry name" value="DapA-like"/>
</dbReference>
<evidence type="ECO:0000313" key="2">
    <source>
        <dbReference type="EMBL" id="SUZ64545.1"/>
    </source>
</evidence>
<dbReference type="AlphaFoldDB" id="A0A381PC35"/>
<dbReference type="InterPro" id="IPR013785">
    <property type="entry name" value="Aldolase_TIM"/>
</dbReference>
<organism evidence="2">
    <name type="scientific">marine metagenome</name>
    <dbReference type="NCBI Taxonomy" id="408172"/>
    <lineage>
        <taxon>unclassified sequences</taxon>
        <taxon>metagenomes</taxon>
        <taxon>ecological metagenomes</taxon>
    </lineage>
</organism>
<dbReference type="Pfam" id="PF00701">
    <property type="entry name" value="DHDPS"/>
    <property type="match status" value="1"/>
</dbReference>
<name>A0A381PC35_9ZZZZ</name>
<reference evidence="2" key="1">
    <citation type="submission" date="2018-05" db="EMBL/GenBank/DDBJ databases">
        <authorList>
            <person name="Lanie J.A."/>
            <person name="Ng W.-L."/>
            <person name="Kazmierczak K.M."/>
            <person name="Andrzejewski T.M."/>
            <person name="Davidsen T.M."/>
            <person name="Wayne K.J."/>
            <person name="Tettelin H."/>
            <person name="Glass J.I."/>
            <person name="Rusch D."/>
            <person name="Podicherti R."/>
            <person name="Tsui H.-C.T."/>
            <person name="Winkler M.E."/>
        </authorList>
    </citation>
    <scope>NUCLEOTIDE SEQUENCE</scope>
</reference>
<dbReference type="EMBL" id="UINC01000937">
    <property type="protein sequence ID" value="SUZ64545.1"/>
    <property type="molecule type" value="Genomic_DNA"/>
</dbReference>
<dbReference type="SUPFAM" id="SSF51569">
    <property type="entry name" value="Aldolase"/>
    <property type="match status" value="1"/>
</dbReference>
<dbReference type="GO" id="GO:0008840">
    <property type="term" value="F:4-hydroxy-tetrahydrodipicolinate synthase activity"/>
    <property type="evidence" value="ECO:0007669"/>
    <property type="project" value="TreeGrafter"/>
</dbReference>
<evidence type="ECO:0000256" key="1">
    <source>
        <dbReference type="ARBA" id="ARBA00023239"/>
    </source>
</evidence>